<evidence type="ECO:0000259" key="1">
    <source>
        <dbReference type="Pfam" id="PF01575"/>
    </source>
</evidence>
<dbReference type="PANTHER" id="PTHR13078:SF56">
    <property type="entry name" value="PEROXISOMAL MULTIFUNCTIONAL ENZYME TYPE 2"/>
    <property type="match status" value="1"/>
</dbReference>
<organism evidence="3 4">
    <name type="scientific">Riccia fluitans</name>
    <dbReference type="NCBI Taxonomy" id="41844"/>
    <lineage>
        <taxon>Eukaryota</taxon>
        <taxon>Viridiplantae</taxon>
        <taxon>Streptophyta</taxon>
        <taxon>Embryophyta</taxon>
        <taxon>Marchantiophyta</taxon>
        <taxon>Marchantiopsida</taxon>
        <taxon>Marchantiidae</taxon>
        <taxon>Marchantiales</taxon>
        <taxon>Ricciaceae</taxon>
        <taxon>Riccia</taxon>
    </lineage>
</organism>
<dbReference type="Gene3D" id="3.10.129.10">
    <property type="entry name" value="Hotdog Thioesterase"/>
    <property type="match status" value="2"/>
</dbReference>
<dbReference type="EMBL" id="JBHFFA010000006">
    <property type="protein sequence ID" value="KAL2620526.1"/>
    <property type="molecule type" value="Genomic_DNA"/>
</dbReference>
<dbReference type="InterPro" id="IPR054357">
    <property type="entry name" value="MFE-2_N"/>
</dbReference>
<dbReference type="Pfam" id="PF01575">
    <property type="entry name" value="MaoC_dehydratas"/>
    <property type="match status" value="1"/>
</dbReference>
<dbReference type="Proteomes" id="UP001605036">
    <property type="component" value="Unassembled WGS sequence"/>
</dbReference>
<accession>A0ABD1Y195</accession>
<feature type="domain" description="Peroxisomal multifunctional enzyme type 2-like N-terminal" evidence="2">
    <location>
        <begin position="22"/>
        <end position="155"/>
    </location>
</feature>
<dbReference type="Pfam" id="PF22622">
    <property type="entry name" value="MFE-2_hydrat-2_N"/>
    <property type="match status" value="1"/>
</dbReference>
<feature type="domain" description="MaoC-like" evidence="1">
    <location>
        <begin position="199"/>
        <end position="286"/>
    </location>
</feature>
<dbReference type="InterPro" id="IPR029069">
    <property type="entry name" value="HotDog_dom_sf"/>
</dbReference>
<comment type="caution">
    <text evidence="3">The sequence shown here is derived from an EMBL/GenBank/DDBJ whole genome shotgun (WGS) entry which is preliminary data.</text>
</comment>
<dbReference type="PANTHER" id="PTHR13078">
    <property type="entry name" value="PEROXISOMAL MULTIFUNCTIONAL ENZYME TYPE 2-RELATED"/>
    <property type="match status" value="1"/>
</dbReference>
<dbReference type="CDD" id="cd03448">
    <property type="entry name" value="HDE_HSD"/>
    <property type="match status" value="1"/>
</dbReference>
<dbReference type="SUPFAM" id="SSF54637">
    <property type="entry name" value="Thioesterase/thiol ester dehydrase-isomerase"/>
    <property type="match status" value="2"/>
</dbReference>
<evidence type="ECO:0000313" key="4">
    <source>
        <dbReference type="Proteomes" id="UP001605036"/>
    </source>
</evidence>
<keyword evidence="4" id="KW-1185">Reference proteome</keyword>
<name>A0ABD1Y195_9MARC</name>
<reference evidence="3 4" key="1">
    <citation type="submission" date="2024-09" db="EMBL/GenBank/DDBJ databases">
        <title>Chromosome-scale assembly of Riccia fluitans.</title>
        <authorList>
            <person name="Paukszto L."/>
            <person name="Sawicki J."/>
            <person name="Karawczyk K."/>
            <person name="Piernik-Szablinska J."/>
            <person name="Szczecinska M."/>
            <person name="Mazdziarz M."/>
        </authorList>
    </citation>
    <scope>NUCLEOTIDE SEQUENCE [LARGE SCALE GENOMIC DNA]</scope>
    <source>
        <strain evidence="3">Rf_01</strain>
        <tissue evidence="3">Aerial parts of the thallus</tissue>
    </source>
</reference>
<evidence type="ECO:0000313" key="3">
    <source>
        <dbReference type="EMBL" id="KAL2620526.1"/>
    </source>
</evidence>
<evidence type="ECO:0008006" key="5">
    <source>
        <dbReference type="Google" id="ProtNLM"/>
    </source>
</evidence>
<gene>
    <name evidence="3" type="ORF">R1flu_000731</name>
</gene>
<proteinExistence type="predicted"/>
<evidence type="ECO:0000259" key="2">
    <source>
        <dbReference type="Pfam" id="PF22622"/>
    </source>
</evidence>
<dbReference type="AlphaFoldDB" id="A0ABD1Y195"/>
<sequence>MGDVPRINPDLVLKFQFPENFYEYTERDVALYALGVGAPGPNPVDPLELPFAYHPKGQEFIRVLPTFAVVWPANLTETLKSVDGLHYDPKLLLHGEQYLEIYKPFPTRGRIRNSSRIAGLHDKGKAAIVELEVLSYDVGTGNLLCLNRFTIFLRGAGGFSSSSSKLFSYSKRTSNLENVVPLKMKAFTDSPPTAVFEDESHTSQALLYRLSGDYNPIHSDPAIAGQAGFERPILMGLCTLAYAVRAVIRCLCFGDPGRVQSVQGRFLSHVFPGEKLVTEMWVDASGSKVAYTCKANGRSVLSGSVTLTPPPSSRL</sequence>
<protein>
    <recommendedName>
        <fullName evidence="5">MaoC-like domain-containing protein</fullName>
    </recommendedName>
</protein>
<dbReference type="InterPro" id="IPR002539">
    <property type="entry name" value="MaoC-like_dom"/>
</dbReference>